<dbReference type="InterPro" id="IPR036515">
    <property type="entry name" value="Transposase_17_sf"/>
</dbReference>
<evidence type="ECO:0000313" key="3">
    <source>
        <dbReference type="Proteomes" id="UP000178724"/>
    </source>
</evidence>
<organism evidence="2 3">
    <name type="scientific">candidate division WOR-1 bacterium RIFCSPHIGHO2_01_FULL_53_15</name>
    <dbReference type="NCBI Taxonomy" id="1802564"/>
    <lineage>
        <taxon>Bacteria</taxon>
        <taxon>Bacillati</taxon>
        <taxon>Saganbacteria</taxon>
    </lineage>
</organism>
<dbReference type="Proteomes" id="UP000178724">
    <property type="component" value="Unassembled WGS sequence"/>
</dbReference>
<dbReference type="GO" id="GO:0004803">
    <property type="term" value="F:transposase activity"/>
    <property type="evidence" value="ECO:0007669"/>
    <property type="project" value="InterPro"/>
</dbReference>
<dbReference type="AlphaFoldDB" id="A0A1F4Q2S8"/>
<evidence type="ECO:0000259" key="1">
    <source>
        <dbReference type="SMART" id="SM01321"/>
    </source>
</evidence>
<sequence>MKYYHVWFQTKFKKYMLIDNIDSEIHGLFKQIAEEKKIRLFATGSLPDHAHLLVGLENHQNLSWAVKMLKGISSRRISQEFKMLKQDFRTNNFWARKYGAKEVATEGLAAAASYIRNQKKDLHVI</sequence>
<evidence type="ECO:0000313" key="2">
    <source>
        <dbReference type="EMBL" id="OGB90180.1"/>
    </source>
</evidence>
<feature type="domain" description="Transposase IS200-like" evidence="1">
    <location>
        <begin position="1"/>
        <end position="118"/>
    </location>
</feature>
<proteinExistence type="predicted"/>
<gene>
    <name evidence="2" type="ORF">A2625_04275</name>
</gene>
<dbReference type="GO" id="GO:0006313">
    <property type="term" value="P:DNA transposition"/>
    <property type="evidence" value="ECO:0007669"/>
    <property type="project" value="InterPro"/>
</dbReference>
<dbReference type="Gene3D" id="3.30.70.1290">
    <property type="entry name" value="Transposase IS200-like"/>
    <property type="match status" value="1"/>
</dbReference>
<dbReference type="SUPFAM" id="SSF143422">
    <property type="entry name" value="Transposase IS200-like"/>
    <property type="match status" value="1"/>
</dbReference>
<comment type="caution">
    <text evidence="2">The sequence shown here is derived from an EMBL/GenBank/DDBJ whole genome shotgun (WGS) entry which is preliminary data.</text>
</comment>
<protein>
    <recommendedName>
        <fullName evidence="1">Transposase IS200-like domain-containing protein</fullName>
    </recommendedName>
</protein>
<dbReference type="InterPro" id="IPR002686">
    <property type="entry name" value="Transposase_17"/>
</dbReference>
<dbReference type="PANTHER" id="PTHR33360:SF2">
    <property type="entry name" value="TRANSPOSASE FOR INSERTION SEQUENCE ELEMENT IS200"/>
    <property type="match status" value="1"/>
</dbReference>
<dbReference type="EMBL" id="METM01000014">
    <property type="protein sequence ID" value="OGB90180.1"/>
    <property type="molecule type" value="Genomic_DNA"/>
</dbReference>
<reference evidence="2 3" key="1">
    <citation type="journal article" date="2016" name="Nat. Commun.">
        <title>Thousands of microbial genomes shed light on interconnected biogeochemical processes in an aquifer system.</title>
        <authorList>
            <person name="Anantharaman K."/>
            <person name="Brown C.T."/>
            <person name="Hug L.A."/>
            <person name="Sharon I."/>
            <person name="Castelle C.J."/>
            <person name="Probst A.J."/>
            <person name="Thomas B.C."/>
            <person name="Singh A."/>
            <person name="Wilkins M.J."/>
            <person name="Karaoz U."/>
            <person name="Brodie E.L."/>
            <person name="Williams K.H."/>
            <person name="Hubbard S.S."/>
            <person name="Banfield J.F."/>
        </authorList>
    </citation>
    <scope>NUCLEOTIDE SEQUENCE [LARGE SCALE GENOMIC DNA]</scope>
</reference>
<dbReference type="NCBIfam" id="NF033573">
    <property type="entry name" value="transpos_IS200"/>
    <property type="match status" value="1"/>
</dbReference>
<name>A0A1F4Q2S8_UNCSA</name>
<dbReference type="Pfam" id="PF01797">
    <property type="entry name" value="Y1_Tnp"/>
    <property type="match status" value="1"/>
</dbReference>
<dbReference type="PANTHER" id="PTHR33360">
    <property type="entry name" value="TRANSPOSASE FOR INSERTION SEQUENCE ELEMENT IS200"/>
    <property type="match status" value="1"/>
</dbReference>
<accession>A0A1F4Q2S8</accession>
<dbReference type="SMART" id="SM01321">
    <property type="entry name" value="Y1_Tnp"/>
    <property type="match status" value="1"/>
</dbReference>
<dbReference type="GO" id="GO:0003677">
    <property type="term" value="F:DNA binding"/>
    <property type="evidence" value="ECO:0007669"/>
    <property type="project" value="InterPro"/>
</dbReference>